<evidence type="ECO:0000313" key="3">
    <source>
        <dbReference type="EMBL" id="CAD9475498.1"/>
    </source>
</evidence>
<keyword evidence="2" id="KW-0472">Membrane</keyword>
<sequence length="218" mass="24670">MEGIGEFGGPKAMVLKKKPGAPDDSMELKDMRKKDSLKDDDSDSSNDHNEDDDDDASGSDDSDSEDDDDEDHKKGTFHLVRNSKIYTFVADDIEWTVITVCAHLIIWAYGAPLWYIYGYGDEKDDLTLNQNEQEALPSGPNGSGALVVSTVIMMLTSVVWIIRYAMYDPVAEHPEMEEFHSFKSIFFKPKKKRSDSIIDEEFQHLNSQDSQDDEMNVK</sequence>
<evidence type="ECO:0000256" key="2">
    <source>
        <dbReference type="SAM" id="Phobius"/>
    </source>
</evidence>
<accession>A0A7S2GYS8</accession>
<keyword evidence="2" id="KW-0812">Transmembrane</keyword>
<feature type="transmembrane region" description="Helical" evidence="2">
    <location>
        <begin position="145"/>
        <end position="166"/>
    </location>
</feature>
<name>A0A7S2GYS8_9STRA</name>
<evidence type="ECO:0000256" key="1">
    <source>
        <dbReference type="SAM" id="MobiDB-lite"/>
    </source>
</evidence>
<feature type="compositionally biased region" description="Basic and acidic residues" evidence="1">
    <location>
        <begin position="26"/>
        <end position="39"/>
    </location>
</feature>
<dbReference type="EMBL" id="HBGS01055004">
    <property type="protein sequence ID" value="CAD9475498.1"/>
    <property type="molecule type" value="Transcribed_RNA"/>
</dbReference>
<reference evidence="3" key="1">
    <citation type="submission" date="2021-01" db="EMBL/GenBank/DDBJ databases">
        <authorList>
            <person name="Corre E."/>
            <person name="Pelletier E."/>
            <person name="Niang G."/>
            <person name="Scheremetjew M."/>
            <person name="Finn R."/>
            <person name="Kale V."/>
            <person name="Holt S."/>
            <person name="Cochrane G."/>
            <person name="Meng A."/>
            <person name="Brown T."/>
            <person name="Cohen L."/>
        </authorList>
    </citation>
    <scope>NUCLEOTIDE SEQUENCE</scope>
    <source>
        <strain evidence="3">CCMP1381</strain>
    </source>
</reference>
<gene>
    <name evidence="3" type="ORF">DSPE1174_LOCUS28455</name>
</gene>
<keyword evidence="2" id="KW-1133">Transmembrane helix</keyword>
<dbReference type="AlphaFoldDB" id="A0A7S2GYS8"/>
<feature type="transmembrane region" description="Helical" evidence="2">
    <location>
        <begin position="93"/>
        <end position="117"/>
    </location>
</feature>
<feature type="region of interest" description="Disordered" evidence="1">
    <location>
        <begin position="1"/>
        <end position="74"/>
    </location>
</feature>
<proteinExistence type="predicted"/>
<feature type="compositionally biased region" description="Acidic residues" evidence="1">
    <location>
        <begin position="40"/>
        <end position="70"/>
    </location>
</feature>
<protein>
    <submittedName>
        <fullName evidence="3">Uncharacterized protein</fullName>
    </submittedName>
</protein>
<feature type="region of interest" description="Disordered" evidence="1">
    <location>
        <begin position="198"/>
        <end position="218"/>
    </location>
</feature>
<organism evidence="3">
    <name type="scientific">Octactis speculum</name>
    <dbReference type="NCBI Taxonomy" id="3111310"/>
    <lineage>
        <taxon>Eukaryota</taxon>
        <taxon>Sar</taxon>
        <taxon>Stramenopiles</taxon>
        <taxon>Ochrophyta</taxon>
        <taxon>Dictyochophyceae</taxon>
        <taxon>Dictyochales</taxon>
        <taxon>Dictyochaceae</taxon>
        <taxon>Octactis</taxon>
    </lineage>
</organism>